<dbReference type="STRING" id="480418.GCA_000975265_02499"/>
<evidence type="ECO:0000256" key="10">
    <source>
        <dbReference type="NCBIfam" id="TIGR00642"/>
    </source>
</evidence>
<evidence type="ECO:0000313" key="13">
    <source>
        <dbReference type="Proteomes" id="UP000053699"/>
    </source>
</evidence>
<dbReference type="PANTHER" id="PTHR48101:SF4">
    <property type="entry name" value="METHYLMALONYL-COA MUTASE, MITOCHONDRIAL"/>
    <property type="match status" value="1"/>
</dbReference>
<dbReference type="AlphaFoldDB" id="A0A0F4EPS8"/>
<evidence type="ECO:0000256" key="1">
    <source>
        <dbReference type="ARBA" id="ARBA00000290"/>
    </source>
</evidence>
<proteinExistence type="inferred from homology"/>
<comment type="caution">
    <text evidence="12">The sequence shown here is derived from an EMBL/GenBank/DDBJ whole genome shotgun (WGS) entry which is preliminary data.</text>
</comment>
<dbReference type="PANTHER" id="PTHR48101">
    <property type="entry name" value="METHYLMALONYL-COA MUTASE, MITOCHONDRIAL-RELATED"/>
    <property type="match status" value="1"/>
</dbReference>
<evidence type="ECO:0000256" key="8">
    <source>
        <dbReference type="ARBA" id="ARBA00023235"/>
    </source>
</evidence>
<organism evidence="12 13">
    <name type="scientific">Mycobacterium lepromatosis</name>
    <dbReference type="NCBI Taxonomy" id="480418"/>
    <lineage>
        <taxon>Bacteria</taxon>
        <taxon>Bacillati</taxon>
        <taxon>Actinomycetota</taxon>
        <taxon>Actinomycetes</taxon>
        <taxon>Mycobacteriales</taxon>
        <taxon>Mycobacteriaceae</taxon>
        <taxon>Mycobacterium</taxon>
    </lineage>
</organism>
<dbReference type="InterPro" id="IPR016176">
    <property type="entry name" value="Cbl-dep_enz_cat"/>
</dbReference>
<evidence type="ECO:0000313" key="12">
    <source>
        <dbReference type="EMBL" id="KJX74921.1"/>
    </source>
</evidence>
<evidence type="ECO:0000256" key="3">
    <source>
        <dbReference type="ARBA" id="ARBA00003359"/>
    </source>
</evidence>
<dbReference type="OrthoDB" id="9762378at2"/>
<dbReference type="EC" id="5.4.99.2" evidence="10"/>
<dbReference type="InterPro" id="IPR004608">
    <property type="entry name" value="MMCoA_mutase_b"/>
</dbReference>
<comment type="pathway">
    <text evidence="4">Metabolic intermediate metabolism; propanoyl-CoA degradation; succinyl-CoA from propanoyl-CoA: step 3/3.</text>
</comment>
<name>A0A0F4EPS8_9MYCO</name>
<comment type="subunit">
    <text evidence="6">Heterodimer of an alpha and a beta chain.</text>
</comment>
<evidence type="ECO:0000256" key="2">
    <source>
        <dbReference type="ARBA" id="ARBA00001922"/>
    </source>
</evidence>
<dbReference type="PATRIC" id="fig|480418.6.peg.2691"/>
<comment type="cofactor">
    <cofactor evidence="2">
        <name>adenosylcob(III)alamin</name>
        <dbReference type="ChEBI" id="CHEBI:18408"/>
    </cofactor>
</comment>
<dbReference type="SUPFAM" id="SSF51703">
    <property type="entry name" value="Cobalamin (vitamin B12)-dependent enzymes"/>
    <property type="match status" value="1"/>
</dbReference>
<evidence type="ECO:0000259" key="11">
    <source>
        <dbReference type="Pfam" id="PF01642"/>
    </source>
</evidence>
<dbReference type="Proteomes" id="UP000053699">
    <property type="component" value="Unassembled WGS sequence"/>
</dbReference>
<dbReference type="PROSITE" id="PS00544">
    <property type="entry name" value="METMALONYL_COA_MUTASE"/>
    <property type="match status" value="1"/>
</dbReference>
<keyword evidence="7" id="KW-0846">Cobalamin</keyword>
<comment type="similarity">
    <text evidence="5">Belongs to the methylmalonyl-CoA mutase family.</text>
</comment>
<dbReference type="InterPro" id="IPR006099">
    <property type="entry name" value="MeMalonylCoA_mutase_a/b_cat"/>
</dbReference>
<dbReference type="GO" id="GO:0046872">
    <property type="term" value="F:metal ion binding"/>
    <property type="evidence" value="ECO:0007669"/>
    <property type="project" value="InterPro"/>
</dbReference>
<evidence type="ECO:0000256" key="4">
    <source>
        <dbReference type="ARBA" id="ARBA00005146"/>
    </source>
</evidence>
<dbReference type="RefSeq" id="WP_045843403.1">
    <property type="nucleotide sequence ID" value="NZ_CP083405.1"/>
</dbReference>
<reference evidence="12 13" key="1">
    <citation type="journal article" date="2015" name="Proc. Natl. Acad. Sci. U.S.A.">
        <title>Insight into the evolution and origin of leprosy bacilli from the genome sequence of Mycobacterium lepromatosis.</title>
        <authorList>
            <person name="Singh P."/>
            <person name="Benjak A."/>
            <person name="Schuenemann V.J."/>
            <person name="Herbig A."/>
            <person name="Avanzi C."/>
            <person name="Busso P."/>
            <person name="Nieselt K."/>
            <person name="Krause J."/>
            <person name="Vera-Cabrera L."/>
            <person name="Cole S.T."/>
        </authorList>
    </citation>
    <scope>NUCLEOTIDE SEQUENCE [LARGE SCALE GENOMIC DNA]</scope>
    <source>
        <strain evidence="12 13">Mx1-22A</strain>
    </source>
</reference>
<keyword evidence="9" id="KW-0170">Cobalt</keyword>
<dbReference type="InterPro" id="IPR058549">
    <property type="entry name" value="MeMalonylCoA_mutase_a/b_site"/>
</dbReference>
<feature type="domain" description="Methylmalonyl-CoA mutase alpha/beta chain catalytic" evidence="11">
    <location>
        <begin position="49"/>
        <end position="464"/>
    </location>
</feature>
<keyword evidence="13" id="KW-1185">Reference proteome</keyword>
<evidence type="ECO:0000256" key="6">
    <source>
        <dbReference type="ARBA" id="ARBA00011870"/>
    </source>
</evidence>
<accession>A0A0F4EPS8</accession>
<keyword evidence="8" id="KW-0413">Isomerase</keyword>
<dbReference type="EMBL" id="JRPY01000080">
    <property type="protein sequence ID" value="KJX74921.1"/>
    <property type="molecule type" value="Genomic_DNA"/>
</dbReference>
<dbReference type="Gene3D" id="3.40.50.280">
    <property type="entry name" value="Cobalamin-binding domain"/>
    <property type="match status" value="1"/>
</dbReference>
<protein>
    <recommendedName>
        <fullName evidence="10">Methylmalonyl-CoA mutase small subunit</fullName>
        <ecNumber evidence="10">5.4.99.2</ecNumber>
    </recommendedName>
</protein>
<dbReference type="GO" id="GO:0019652">
    <property type="term" value="P:lactate fermentation to propionate and acetate"/>
    <property type="evidence" value="ECO:0007669"/>
    <property type="project" value="InterPro"/>
</dbReference>
<evidence type="ECO:0000256" key="5">
    <source>
        <dbReference type="ARBA" id="ARBA00008465"/>
    </source>
</evidence>
<dbReference type="UniPathway" id="UPA00945">
    <property type="reaction ID" value="UER00910"/>
</dbReference>
<dbReference type="Gene3D" id="3.20.20.240">
    <property type="entry name" value="Methylmalonyl-CoA mutase"/>
    <property type="match status" value="1"/>
</dbReference>
<gene>
    <name evidence="12" type="primary">mutA</name>
    <name evidence="12" type="ORF">MLPM_1800</name>
</gene>
<evidence type="ECO:0000256" key="9">
    <source>
        <dbReference type="ARBA" id="ARBA00023285"/>
    </source>
</evidence>
<evidence type="ECO:0000256" key="7">
    <source>
        <dbReference type="ARBA" id="ARBA00022628"/>
    </source>
</evidence>
<dbReference type="NCBIfam" id="TIGR00642">
    <property type="entry name" value="mmCoA_mut_beta"/>
    <property type="match status" value="1"/>
</dbReference>
<dbReference type="Pfam" id="PF01642">
    <property type="entry name" value="MM_CoA_mutase"/>
    <property type="match status" value="1"/>
</dbReference>
<dbReference type="GO" id="GO:0004494">
    <property type="term" value="F:methylmalonyl-CoA mutase activity"/>
    <property type="evidence" value="ECO:0007669"/>
    <property type="project" value="UniProtKB-UniRule"/>
</dbReference>
<comment type="catalytic activity">
    <reaction evidence="1">
        <text>(R)-methylmalonyl-CoA = succinyl-CoA</text>
        <dbReference type="Rhea" id="RHEA:22888"/>
        <dbReference type="ChEBI" id="CHEBI:57292"/>
        <dbReference type="ChEBI" id="CHEBI:57326"/>
        <dbReference type="EC" id="5.4.99.2"/>
    </reaction>
</comment>
<dbReference type="SUPFAM" id="SSF52242">
    <property type="entry name" value="Cobalamin (vitamin B12)-binding domain"/>
    <property type="match status" value="1"/>
</dbReference>
<dbReference type="InterPro" id="IPR036724">
    <property type="entry name" value="Cobalamin-bd_sf"/>
</dbReference>
<comment type="function">
    <text evidence="3">Catalyzes the isomerization of succinyl-CoA to methylmalonyl-CoA during synthesis of propionate from tricarboxylic acid-cycle intermediates.</text>
</comment>
<sequence length="638" mass="67161">MSLDVPEFAELEQIRGRWRSAVADVLSRSMRRDPATFGDQPERLLDTATYDGFAIRPLYTAFDELLEPSLPGEWPYRRGGDALRDVNSGWKVAEVFPAVPSSATTPVVADEGTAGNTAILAALAEGVSALQIRVGKSGVAPGQLDSLLLGVYVDLVPVILDAGADYVEACDAVLARVAQLDSSRRTMLSIDLGADPLTASLSGRPAPSIEQVVAVAARVAGDRGVRTITVDGPAFHNLGASVTWELAAAIAAAVAYLRVLIESGMPVSEALRQISFRLAADDDQFLTIAKLRAMRQLWARVAEVVGDPEGGATVVHAETSLPMMTQRDPWVNMLRGTVAAFGAGVGGADTVLVFPFDVAIPGGFLGIAASFARRIARNTQLLLLEESHVGRVLDPAGGSWFVENLTEQLAQRAWQHFQVIETYGGFVDAGDYLAGQINETAARRTDDIAHRRTAITGVNEYPNLAEPALLQGGSPVSATAAGNLLRYAAGFEALRDRSDAYLARTGARPQVLLLPLGPLAEHNIRATFATNLLASGGIAAINPGSVDAPGVVQAVAQAGFMAGSSMVVVVCGTDLRYQDEAADVVGAARGAGVSWVYLAGTEKALGDINNAKCRPDEYITAKINAVDALSNLLTRLGA</sequence>
<dbReference type="GO" id="GO:0031419">
    <property type="term" value="F:cobalamin binding"/>
    <property type="evidence" value="ECO:0007669"/>
    <property type="project" value="UniProtKB-KW"/>
</dbReference>